<feature type="region of interest" description="Disordered" evidence="1">
    <location>
        <begin position="329"/>
        <end position="362"/>
    </location>
</feature>
<dbReference type="InterPro" id="IPR021136">
    <property type="entry name" value="Flagellar_hook_control-like_C"/>
</dbReference>
<dbReference type="CDD" id="cd17470">
    <property type="entry name" value="T3SS_Flik_C"/>
    <property type="match status" value="1"/>
</dbReference>
<feature type="domain" description="Flagellar hook-length control protein-like C-terminal" evidence="2">
    <location>
        <begin position="255"/>
        <end position="339"/>
    </location>
</feature>
<evidence type="ECO:0000313" key="4">
    <source>
        <dbReference type="Proteomes" id="UP000631694"/>
    </source>
</evidence>
<evidence type="ECO:0000259" key="2">
    <source>
        <dbReference type="Pfam" id="PF02120"/>
    </source>
</evidence>
<keyword evidence="4" id="KW-1185">Reference proteome</keyword>
<keyword evidence="3" id="KW-0969">Cilium</keyword>
<gene>
    <name evidence="3" type="ORF">I5731_00550</name>
</gene>
<proteinExistence type="predicted"/>
<feature type="compositionally biased region" description="Low complexity" evidence="1">
    <location>
        <begin position="117"/>
        <end position="133"/>
    </location>
</feature>
<sequence>MPGDDAKQVLERPFFDAKSGGELVQRPVVDAAGVAPAGPAKAGLPETAAAAAADAPIDLAGVTTIRGRTAADTDAAAPPAPVARPEASPAVAAQAAATPIQPQLAAALAAAARLVPPASGQAAPPPDDAGAAPETALQPATSQPATGQPGSGQPSAIAAAIAAAAAGPTATTGQRAAGVSAAAAAFADRMTALVADDLATDDAGDAGDGDGGDAFLAALGGNTGSAATQTAGLATGLPHGASAAAHAAAAAALGRQIAARAGSGETRFEIRLDPAELGRVDVELEIDSDGTTRAHIAVERRETLDLMLRDQRMLERALREAGLSTGDGGLSFSMRGDQGGDGRSWRDARPAARTPVTTEDETAPAAVVQAAGFYGHRSATRVDIRI</sequence>
<dbReference type="EMBL" id="JADZLT010000036">
    <property type="protein sequence ID" value="MBH0236298.1"/>
    <property type="molecule type" value="Genomic_DNA"/>
</dbReference>
<keyword evidence="3" id="KW-0282">Flagellum</keyword>
<feature type="compositionally biased region" description="Polar residues" evidence="1">
    <location>
        <begin position="138"/>
        <end position="148"/>
    </location>
</feature>
<dbReference type="InterPro" id="IPR038610">
    <property type="entry name" value="FliK-like_C_sf"/>
</dbReference>
<accession>A0A931HZ38</accession>
<dbReference type="AlphaFoldDB" id="A0A931HZ38"/>
<evidence type="ECO:0000313" key="3">
    <source>
        <dbReference type="EMBL" id="MBH0236298.1"/>
    </source>
</evidence>
<protein>
    <submittedName>
        <fullName evidence="3">Flagellar hook-length control protein FliK</fullName>
    </submittedName>
</protein>
<feature type="region of interest" description="Disordered" evidence="1">
    <location>
        <begin position="117"/>
        <end position="154"/>
    </location>
</feature>
<organism evidence="3 4">
    <name type="scientific">Methylobrevis albus</name>
    <dbReference type="NCBI Taxonomy" id="2793297"/>
    <lineage>
        <taxon>Bacteria</taxon>
        <taxon>Pseudomonadati</taxon>
        <taxon>Pseudomonadota</taxon>
        <taxon>Alphaproteobacteria</taxon>
        <taxon>Hyphomicrobiales</taxon>
        <taxon>Pleomorphomonadaceae</taxon>
        <taxon>Methylobrevis</taxon>
    </lineage>
</organism>
<comment type="caution">
    <text evidence="3">The sequence shown here is derived from an EMBL/GenBank/DDBJ whole genome shotgun (WGS) entry which is preliminary data.</text>
</comment>
<evidence type="ECO:0000256" key="1">
    <source>
        <dbReference type="SAM" id="MobiDB-lite"/>
    </source>
</evidence>
<dbReference type="Gene3D" id="3.30.750.140">
    <property type="match status" value="1"/>
</dbReference>
<feature type="compositionally biased region" description="Basic and acidic residues" evidence="1">
    <location>
        <begin position="338"/>
        <end position="350"/>
    </location>
</feature>
<dbReference type="Proteomes" id="UP000631694">
    <property type="component" value="Unassembled WGS sequence"/>
</dbReference>
<keyword evidence="3" id="KW-0966">Cell projection</keyword>
<reference evidence="3" key="1">
    <citation type="submission" date="2020-12" db="EMBL/GenBank/DDBJ databases">
        <title>Methylobrevis albus sp. nov., isolated from fresh water lack sediment.</title>
        <authorList>
            <person name="Zou Q."/>
        </authorList>
    </citation>
    <scope>NUCLEOTIDE SEQUENCE</scope>
    <source>
        <strain evidence="3">L22</strain>
    </source>
</reference>
<name>A0A931HZ38_9HYPH</name>
<dbReference type="Pfam" id="PF02120">
    <property type="entry name" value="Flg_hook"/>
    <property type="match status" value="1"/>
</dbReference>